<dbReference type="InterPro" id="IPR000807">
    <property type="entry name" value="ImidazoleglycerolP_deHydtase"/>
</dbReference>
<dbReference type="Proteomes" id="UP000649328">
    <property type="component" value="Unassembled WGS sequence"/>
</dbReference>
<evidence type="ECO:0000256" key="3">
    <source>
        <dbReference type="ARBA" id="ARBA00007481"/>
    </source>
</evidence>
<comment type="pathway">
    <text evidence="2">Amino-acid biosynthesis; L-histidine biosynthesis; L-histidine from 5-phospho-alpha-D-ribose 1-diphosphate: step 6/9.</text>
</comment>
<evidence type="ECO:0000313" key="9">
    <source>
        <dbReference type="EMBL" id="KAF8004787.1"/>
    </source>
</evidence>
<accession>A0A8H7GXL3</accession>
<dbReference type="OrthoDB" id="447729at2759"/>
<evidence type="ECO:0000256" key="4">
    <source>
        <dbReference type="ARBA" id="ARBA00012075"/>
    </source>
</evidence>
<evidence type="ECO:0000256" key="2">
    <source>
        <dbReference type="ARBA" id="ARBA00005047"/>
    </source>
</evidence>
<keyword evidence="10" id="KW-1185">Reference proteome</keyword>
<dbReference type="Gene3D" id="3.30.230.40">
    <property type="entry name" value="Imidazole glycerol phosphate dehydratase, domain 1"/>
    <property type="match status" value="1"/>
</dbReference>
<dbReference type="UniPathway" id="UPA00031">
    <property type="reaction ID" value="UER00011"/>
</dbReference>
<dbReference type="InterPro" id="IPR020568">
    <property type="entry name" value="Ribosomal_Su5_D2-typ_SF"/>
</dbReference>
<evidence type="ECO:0000256" key="8">
    <source>
        <dbReference type="ARBA" id="ARBA00023239"/>
    </source>
</evidence>
<dbReference type="PROSITE" id="PS00955">
    <property type="entry name" value="IGP_DEHYDRATASE_2"/>
    <property type="match status" value="1"/>
</dbReference>
<evidence type="ECO:0000256" key="7">
    <source>
        <dbReference type="ARBA" id="ARBA00023102"/>
    </source>
</evidence>
<keyword evidence="8" id="KW-0456">Lyase</keyword>
<dbReference type="GO" id="GO:0004424">
    <property type="term" value="F:imidazoleglycerol-phosphate dehydratase activity"/>
    <property type="evidence" value="ECO:0007669"/>
    <property type="project" value="UniProtKB-EC"/>
</dbReference>
<name>A0A8H7GXL3_9ASCO</name>
<evidence type="ECO:0000313" key="10">
    <source>
        <dbReference type="Proteomes" id="UP000649328"/>
    </source>
</evidence>
<dbReference type="AlphaFoldDB" id="A0A8H7GXL3"/>
<comment type="similarity">
    <text evidence="3">Belongs to the imidazoleglycerol-phosphate dehydratase family.</text>
</comment>
<comment type="caution">
    <text evidence="9">The sequence shown here is derived from an EMBL/GenBank/DDBJ whole genome shotgun (WGS) entry which is preliminary data.</text>
</comment>
<evidence type="ECO:0000256" key="5">
    <source>
        <dbReference type="ARBA" id="ARBA00016664"/>
    </source>
</evidence>
<evidence type="ECO:0000256" key="1">
    <source>
        <dbReference type="ARBA" id="ARBA00001723"/>
    </source>
</evidence>
<dbReference type="InterPro" id="IPR020565">
    <property type="entry name" value="ImidazoleglycerP_deHydtase_CS"/>
</dbReference>
<dbReference type="EMBL" id="JACBPP010000001">
    <property type="protein sequence ID" value="KAF8004787.1"/>
    <property type="molecule type" value="Genomic_DNA"/>
</dbReference>
<sequence length="59" mass="6458">MFWRVFAQGAAITLHVDCLRGFNDHHRAESAFKALAVAIKEAISLNGTDEVPSTKGVLF</sequence>
<dbReference type="Pfam" id="PF00475">
    <property type="entry name" value="IGPD"/>
    <property type="match status" value="1"/>
</dbReference>
<dbReference type="PANTHER" id="PTHR23133">
    <property type="entry name" value="IMIDAZOLEGLYCEROL-PHOSPHATE DEHYDRATASE HIS7"/>
    <property type="match status" value="1"/>
</dbReference>
<proteinExistence type="inferred from homology"/>
<dbReference type="InterPro" id="IPR038494">
    <property type="entry name" value="IGPD_sf"/>
</dbReference>
<gene>
    <name evidence="9" type="ORF">HF325_000244</name>
</gene>
<dbReference type="GO" id="GO:0000105">
    <property type="term" value="P:L-histidine biosynthetic process"/>
    <property type="evidence" value="ECO:0007669"/>
    <property type="project" value="UniProtKB-UniPathway"/>
</dbReference>
<dbReference type="SUPFAM" id="SSF54211">
    <property type="entry name" value="Ribosomal protein S5 domain 2-like"/>
    <property type="match status" value="1"/>
</dbReference>
<organism evidence="9 10">
    <name type="scientific">Metschnikowia pulcherrima</name>
    <dbReference type="NCBI Taxonomy" id="27326"/>
    <lineage>
        <taxon>Eukaryota</taxon>
        <taxon>Fungi</taxon>
        <taxon>Dikarya</taxon>
        <taxon>Ascomycota</taxon>
        <taxon>Saccharomycotina</taxon>
        <taxon>Pichiomycetes</taxon>
        <taxon>Metschnikowiaceae</taxon>
        <taxon>Metschnikowia</taxon>
    </lineage>
</organism>
<comment type="catalytic activity">
    <reaction evidence="1">
        <text>D-erythro-1-(imidazol-4-yl)glycerol 3-phosphate = 3-(imidazol-4-yl)-2-oxopropyl phosphate + H2O</text>
        <dbReference type="Rhea" id="RHEA:11040"/>
        <dbReference type="ChEBI" id="CHEBI:15377"/>
        <dbReference type="ChEBI" id="CHEBI:57766"/>
        <dbReference type="ChEBI" id="CHEBI:58278"/>
        <dbReference type="EC" id="4.2.1.19"/>
    </reaction>
</comment>
<keyword evidence="6" id="KW-0028">Amino-acid biosynthesis</keyword>
<evidence type="ECO:0000256" key="6">
    <source>
        <dbReference type="ARBA" id="ARBA00022605"/>
    </source>
</evidence>
<dbReference type="EC" id="4.2.1.19" evidence="4"/>
<protein>
    <recommendedName>
        <fullName evidence="5">Imidazoleglycerol-phosphate dehydratase</fullName>
        <ecNumber evidence="4">4.2.1.19</ecNumber>
    </recommendedName>
</protein>
<reference evidence="9" key="1">
    <citation type="submission" date="2020-10" db="EMBL/GenBank/DDBJ databases">
        <title>The Whole-Genome Sequence of Metschnikowia persimmonesis, a Novel Endophytic Yeast Species Isolated from Medicinal Plant Diospyros kaki Thumb.</title>
        <authorList>
            <person name="Rahmat E."/>
            <person name="Kang Y."/>
        </authorList>
    </citation>
    <scope>NUCLEOTIDE SEQUENCE</scope>
    <source>
        <strain evidence="9">KIOM G15050</strain>
    </source>
</reference>
<dbReference type="PANTHER" id="PTHR23133:SF2">
    <property type="entry name" value="IMIDAZOLEGLYCEROL-PHOSPHATE DEHYDRATASE"/>
    <property type="match status" value="1"/>
</dbReference>
<keyword evidence="7" id="KW-0368">Histidine biosynthesis</keyword>